<dbReference type="EMBL" id="CAJVPZ010004681">
    <property type="protein sequence ID" value="CAG8550052.1"/>
    <property type="molecule type" value="Genomic_DNA"/>
</dbReference>
<comment type="similarity">
    <text evidence="1 6">Belongs to the MCM family.</text>
</comment>
<dbReference type="GO" id="GO:0005524">
    <property type="term" value="F:ATP binding"/>
    <property type="evidence" value="ECO:0007669"/>
    <property type="project" value="UniProtKB-UniRule"/>
</dbReference>
<feature type="non-terminal residue" evidence="9">
    <location>
        <position position="298"/>
    </location>
</feature>
<dbReference type="InterPro" id="IPR031327">
    <property type="entry name" value="MCM"/>
</dbReference>
<dbReference type="PANTHER" id="PTHR11630">
    <property type="entry name" value="DNA REPLICATION LICENSING FACTOR MCM FAMILY MEMBER"/>
    <property type="match status" value="1"/>
</dbReference>
<dbReference type="GO" id="GO:0042555">
    <property type="term" value="C:MCM complex"/>
    <property type="evidence" value="ECO:0007669"/>
    <property type="project" value="UniProtKB-UniRule"/>
</dbReference>
<dbReference type="SUPFAM" id="SSF52540">
    <property type="entry name" value="P-loop containing nucleoside triphosphate hydrolases"/>
    <property type="match status" value="1"/>
</dbReference>
<evidence type="ECO:0000256" key="6">
    <source>
        <dbReference type="RuleBase" id="RU004070"/>
    </source>
</evidence>
<comment type="catalytic activity">
    <reaction evidence="7">
        <text>ATP + H2O = ADP + phosphate + H(+)</text>
        <dbReference type="Rhea" id="RHEA:13065"/>
        <dbReference type="ChEBI" id="CHEBI:15377"/>
        <dbReference type="ChEBI" id="CHEBI:15378"/>
        <dbReference type="ChEBI" id="CHEBI:30616"/>
        <dbReference type="ChEBI" id="CHEBI:43474"/>
        <dbReference type="ChEBI" id="CHEBI:456216"/>
        <dbReference type="EC" id="3.6.4.12"/>
    </reaction>
</comment>
<dbReference type="GO" id="GO:0000727">
    <property type="term" value="P:double-strand break repair via break-induced replication"/>
    <property type="evidence" value="ECO:0007669"/>
    <property type="project" value="TreeGrafter"/>
</dbReference>
<dbReference type="Gene3D" id="1.10.10.10">
    <property type="entry name" value="Winged helix-like DNA-binding domain superfamily/Winged helix DNA-binding domain"/>
    <property type="match status" value="1"/>
</dbReference>
<sequence>LTSFRLRSSSVSLKVIELEDFSELEKQNLIGGKAGIITTLNARTSVLASANPVESKYNPKLSIVKNIDLPPTLMSRFDLIYLVLDKVDWNADRKLAKHLVALYRDDNPYVSRRDILPIKTLTKYIKYARKNYHPFIGDDQSANALVSAYVDLRKVGIDPRSSENIITATTRQLESMIRLLSQKVNILDVKEAERLLREAIQLSAWDPETGRIDMDLITTGHGSHERRVLEAMRDAFAKMLLEMSSKSISLKKALEDFKAQSDEPIYDKQFESILRTLEHDGVIKVTGTSRSDRTITII</sequence>
<dbReference type="PRINTS" id="PR01657">
    <property type="entry name" value="MCMFAMILY"/>
</dbReference>
<dbReference type="InterPro" id="IPR001208">
    <property type="entry name" value="MCM_dom"/>
</dbReference>
<dbReference type="GO" id="GO:0006271">
    <property type="term" value="P:DNA strand elongation involved in DNA replication"/>
    <property type="evidence" value="ECO:0007669"/>
    <property type="project" value="TreeGrafter"/>
</dbReference>
<comment type="function">
    <text evidence="7">Acts as component of the MCM2-7 complex (MCM complex) which is the replicative helicase essential for 'once per cell cycle' DNA replication initiation and elongation in eukaryotic cells. The active ATPase sites in the MCM2-7 ring are formed through the interaction surfaces of two neighboring subunits such that a critical structure of a conserved arginine finger motif is provided in trans relative to the ATP-binding site of the Walker A box of the adjacent subunit. The six ATPase active sites, however, are likely to contribute differentially to the complex helicase activity.</text>
</comment>
<feature type="domain" description="MCM C-terminal AAA(+) ATPase" evidence="8">
    <location>
        <begin position="24"/>
        <end position="99"/>
    </location>
</feature>
<keyword evidence="10" id="KW-1185">Reference proteome</keyword>
<dbReference type="Pfam" id="PF17855">
    <property type="entry name" value="MCM_lid"/>
    <property type="match status" value="1"/>
</dbReference>
<comment type="caution">
    <text evidence="9">The sequence shown here is derived from an EMBL/GenBank/DDBJ whole genome shotgun (WGS) entry which is preliminary data.</text>
</comment>
<organism evidence="9 10">
    <name type="scientific">Racocetra fulgida</name>
    <dbReference type="NCBI Taxonomy" id="60492"/>
    <lineage>
        <taxon>Eukaryota</taxon>
        <taxon>Fungi</taxon>
        <taxon>Fungi incertae sedis</taxon>
        <taxon>Mucoromycota</taxon>
        <taxon>Glomeromycotina</taxon>
        <taxon>Glomeromycetes</taxon>
        <taxon>Diversisporales</taxon>
        <taxon>Gigasporaceae</taxon>
        <taxon>Racocetra</taxon>
    </lineage>
</organism>
<keyword evidence="7" id="KW-0378">Hydrolase</keyword>
<dbReference type="InterPro" id="IPR036388">
    <property type="entry name" value="WH-like_DNA-bd_sf"/>
</dbReference>
<keyword evidence="7" id="KW-0347">Helicase</keyword>
<keyword evidence="4 6" id="KW-0067">ATP-binding</keyword>
<dbReference type="InterPro" id="IPR041562">
    <property type="entry name" value="MCM_lid"/>
</dbReference>
<dbReference type="PANTHER" id="PTHR11630:SF66">
    <property type="entry name" value="DNA REPLICATION LICENSING FACTOR MCM4"/>
    <property type="match status" value="1"/>
</dbReference>
<dbReference type="PRINTS" id="PR01660">
    <property type="entry name" value="MCMPROTEIN4"/>
</dbReference>
<dbReference type="AlphaFoldDB" id="A0A9N9B1R2"/>
<keyword evidence="5 6" id="KW-0238">DNA-binding</keyword>
<dbReference type="InterPro" id="IPR027417">
    <property type="entry name" value="P-loop_NTPase"/>
</dbReference>
<dbReference type="PROSITE" id="PS50051">
    <property type="entry name" value="MCM_2"/>
    <property type="match status" value="1"/>
</dbReference>
<evidence type="ECO:0000256" key="1">
    <source>
        <dbReference type="ARBA" id="ARBA00008010"/>
    </source>
</evidence>
<dbReference type="Pfam" id="PF21128">
    <property type="entry name" value="WHD_MCM4"/>
    <property type="match status" value="1"/>
</dbReference>
<dbReference type="Proteomes" id="UP000789396">
    <property type="component" value="Unassembled WGS sequence"/>
</dbReference>
<evidence type="ECO:0000313" key="9">
    <source>
        <dbReference type="EMBL" id="CAG8550052.1"/>
    </source>
</evidence>
<name>A0A9N9B1R2_9GLOM</name>
<dbReference type="EC" id="3.6.4.12" evidence="7"/>
<protein>
    <recommendedName>
        <fullName evidence="7">DNA replication licensing factor MCM4</fullName>
        <ecNumber evidence="7">3.6.4.12</ecNumber>
    </recommendedName>
</protein>
<dbReference type="SMART" id="SM00350">
    <property type="entry name" value="MCM"/>
    <property type="match status" value="1"/>
</dbReference>
<evidence type="ECO:0000259" key="8">
    <source>
        <dbReference type="PROSITE" id="PS50051"/>
    </source>
</evidence>
<dbReference type="GO" id="GO:0005634">
    <property type="term" value="C:nucleus"/>
    <property type="evidence" value="ECO:0007669"/>
    <property type="project" value="TreeGrafter"/>
</dbReference>
<evidence type="ECO:0000256" key="4">
    <source>
        <dbReference type="ARBA" id="ARBA00022840"/>
    </source>
</evidence>
<keyword evidence="7" id="KW-0539">Nucleus</keyword>
<dbReference type="GO" id="GO:1902975">
    <property type="term" value="P:mitotic DNA replication initiation"/>
    <property type="evidence" value="ECO:0007669"/>
    <property type="project" value="TreeGrafter"/>
</dbReference>
<dbReference type="InterPro" id="IPR008047">
    <property type="entry name" value="MCM_4"/>
</dbReference>
<proteinExistence type="inferred from homology"/>
<accession>A0A9N9B1R2</accession>
<keyword evidence="2 7" id="KW-0235">DNA replication</keyword>
<evidence type="ECO:0000256" key="5">
    <source>
        <dbReference type="ARBA" id="ARBA00023125"/>
    </source>
</evidence>
<dbReference type="GO" id="GO:0003697">
    <property type="term" value="F:single-stranded DNA binding"/>
    <property type="evidence" value="ECO:0007669"/>
    <property type="project" value="TreeGrafter"/>
</dbReference>
<gene>
    <name evidence="9" type="ORF">RFULGI_LOCUS4611</name>
</gene>
<evidence type="ECO:0000256" key="3">
    <source>
        <dbReference type="ARBA" id="ARBA00022741"/>
    </source>
</evidence>
<dbReference type="Pfam" id="PF00493">
    <property type="entry name" value="MCM"/>
    <property type="match status" value="1"/>
</dbReference>
<evidence type="ECO:0000256" key="7">
    <source>
        <dbReference type="RuleBase" id="RU368062"/>
    </source>
</evidence>
<keyword evidence="3 6" id="KW-0547">Nucleotide-binding</keyword>
<comment type="subunit">
    <text evidence="7">Component of the MCM2-7 complex.</text>
</comment>
<reference evidence="9" key="1">
    <citation type="submission" date="2021-06" db="EMBL/GenBank/DDBJ databases">
        <authorList>
            <person name="Kallberg Y."/>
            <person name="Tangrot J."/>
            <person name="Rosling A."/>
        </authorList>
    </citation>
    <scope>NUCLEOTIDE SEQUENCE</scope>
    <source>
        <strain evidence="9">IN212</strain>
    </source>
</reference>
<evidence type="ECO:0000256" key="2">
    <source>
        <dbReference type="ARBA" id="ARBA00022705"/>
    </source>
</evidence>
<dbReference type="GO" id="GO:0016787">
    <property type="term" value="F:hydrolase activity"/>
    <property type="evidence" value="ECO:0007669"/>
    <property type="project" value="UniProtKB-KW"/>
</dbReference>
<evidence type="ECO:0000313" key="10">
    <source>
        <dbReference type="Proteomes" id="UP000789396"/>
    </source>
</evidence>
<dbReference type="Gene3D" id="3.40.50.300">
    <property type="entry name" value="P-loop containing nucleotide triphosphate hydrolases"/>
    <property type="match status" value="1"/>
</dbReference>
<dbReference type="GO" id="GO:0017116">
    <property type="term" value="F:single-stranded DNA helicase activity"/>
    <property type="evidence" value="ECO:0007669"/>
    <property type="project" value="TreeGrafter"/>
</dbReference>
<dbReference type="OrthoDB" id="10251574at2759"/>